<proteinExistence type="inferred from homology"/>
<dbReference type="InterPro" id="IPR033121">
    <property type="entry name" value="PEPTIDASE_A1"/>
</dbReference>
<dbReference type="InterPro" id="IPR021109">
    <property type="entry name" value="Peptidase_aspartic_dom_sf"/>
</dbReference>
<dbReference type="Gene3D" id="2.40.70.10">
    <property type="entry name" value="Acid Proteases"/>
    <property type="match status" value="1"/>
</dbReference>
<feature type="chain" id="PRO_5026050495" description="Peptidase A1 domain-containing protein" evidence="2">
    <location>
        <begin position="19"/>
        <end position="260"/>
    </location>
</feature>
<dbReference type="AlphaFoldDB" id="A0A6G1FGX4"/>
<dbReference type="OrthoDB" id="630709at2759"/>
<dbReference type="SUPFAM" id="SSF50630">
    <property type="entry name" value="Acid proteases"/>
    <property type="match status" value="1"/>
</dbReference>
<feature type="signal peptide" evidence="2">
    <location>
        <begin position="1"/>
        <end position="18"/>
    </location>
</feature>
<comment type="similarity">
    <text evidence="1">Belongs to the peptidase A1 family.</text>
</comment>
<feature type="domain" description="Peptidase A1" evidence="3">
    <location>
        <begin position="105"/>
        <end position="260"/>
    </location>
</feature>
<dbReference type="PROSITE" id="PS51767">
    <property type="entry name" value="PEPTIDASE_A1"/>
    <property type="match status" value="1"/>
</dbReference>
<dbReference type="InterPro" id="IPR001461">
    <property type="entry name" value="Aspartic_peptidase_A1"/>
</dbReference>
<dbReference type="EMBL" id="SPHZ02000001">
    <property type="protein sequence ID" value="KAF0936167.1"/>
    <property type="molecule type" value="Genomic_DNA"/>
</dbReference>
<comment type="caution">
    <text evidence="4">The sequence shown here is derived from an EMBL/GenBank/DDBJ whole genome shotgun (WGS) entry which is preliminary data.</text>
</comment>
<evidence type="ECO:0000313" key="4">
    <source>
        <dbReference type="EMBL" id="KAF0936167.1"/>
    </source>
</evidence>
<protein>
    <recommendedName>
        <fullName evidence="3">Peptidase A1 domain-containing protein</fullName>
    </recommendedName>
</protein>
<reference evidence="4 5" key="1">
    <citation type="submission" date="2019-11" db="EMBL/GenBank/DDBJ databases">
        <title>Whole genome sequence of Oryza granulata.</title>
        <authorList>
            <person name="Li W."/>
        </authorList>
    </citation>
    <scope>NUCLEOTIDE SEQUENCE [LARGE SCALE GENOMIC DNA]</scope>
    <source>
        <strain evidence="5">cv. Menghai</strain>
        <tissue evidence="4">Leaf</tissue>
    </source>
</reference>
<organism evidence="4 5">
    <name type="scientific">Oryza meyeriana var. granulata</name>
    <dbReference type="NCBI Taxonomy" id="110450"/>
    <lineage>
        <taxon>Eukaryota</taxon>
        <taxon>Viridiplantae</taxon>
        <taxon>Streptophyta</taxon>
        <taxon>Embryophyta</taxon>
        <taxon>Tracheophyta</taxon>
        <taxon>Spermatophyta</taxon>
        <taxon>Magnoliopsida</taxon>
        <taxon>Liliopsida</taxon>
        <taxon>Poales</taxon>
        <taxon>Poaceae</taxon>
        <taxon>BOP clade</taxon>
        <taxon>Oryzoideae</taxon>
        <taxon>Oryzeae</taxon>
        <taxon>Oryzinae</taxon>
        <taxon>Oryza</taxon>
        <taxon>Oryza meyeriana</taxon>
    </lineage>
</organism>
<accession>A0A6G1FGX4</accession>
<dbReference type="PANTHER" id="PTHR13683">
    <property type="entry name" value="ASPARTYL PROTEASES"/>
    <property type="match status" value="1"/>
</dbReference>
<evidence type="ECO:0000256" key="2">
    <source>
        <dbReference type="SAM" id="SignalP"/>
    </source>
</evidence>
<keyword evidence="5" id="KW-1185">Reference proteome</keyword>
<evidence type="ECO:0000259" key="3">
    <source>
        <dbReference type="PROSITE" id="PS51767"/>
    </source>
</evidence>
<sequence length="260" mass="28394">MASLLLVVLLVGVKIIEPRTVLQLQLVSGATEDETEQLWNRNTFDEPRRHRCVSDGLRLRIRTLQGNRITVPSKKNTSISLLILLLVVAPGLGTSAGSSALHCPASIYVKLGTPSVQYLVTFDTGSTLFWVQCKPCSIKCHNQPVKVGPIFDPSKSSMFRCVGCSTSICSYLRSTLGIKSKACMEWEDTCLYILSYGGWAYTVGKVVLDKLVLVDQAAGDAETTLSLANFVFGCSMDTLYGVQREAGIFGLGSNNYSFFE</sequence>
<keyword evidence="2" id="KW-0732">Signal</keyword>
<name>A0A6G1FGX4_9ORYZ</name>
<dbReference type="GO" id="GO:0004190">
    <property type="term" value="F:aspartic-type endopeptidase activity"/>
    <property type="evidence" value="ECO:0007669"/>
    <property type="project" value="InterPro"/>
</dbReference>
<dbReference type="GO" id="GO:0006508">
    <property type="term" value="P:proteolysis"/>
    <property type="evidence" value="ECO:0007669"/>
    <property type="project" value="InterPro"/>
</dbReference>
<dbReference type="Proteomes" id="UP000479710">
    <property type="component" value="Unassembled WGS sequence"/>
</dbReference>
<dbReference type="Pfam" id="PF14543">
    <property type="entry name" value="TAXi_N"/>
    <property type="match status" value="1"/>
</dbReference>
<dbReference type="PANTHER" id="PTHR13683:SF835">
    <property type="entry name" value="PEPTIDASE A1 DOMAIN-CONTAINING PROTEIN"/>
    <property type="match status" value="1"/>
</dbReference>
<evidence type="ECO:0000313" key="5">
    <source>
        <dbReference type="Proteomes" id="UP000479710"/>
    </source>
</evidence>
<dbReference type="InterPro" id="IPR032861">
    <property type="entry name" value="TAXi_N"/>
</dbReference>
<gene>
    <name evidence="4" type="ORF">E2562_038982</name>
</gene>
<evidence type="ECO:0000256" key="1">
    <source>
        <dbReference type="ARBA" id="ARBA00007447"/>
    </source>
</evidence>